<name>A0ABW2KQT0_9PROT</name>
<keyword evidence="1" id="KW-0472">Membrane</keyword>
<sequence length="320" mass="34010">MENKASYTIVGAFVLALVAGLFVFVVWLAKVQLEGATTPYRIYFTGTVTGLVEGSPVRYRGVAVGTVTDIRIDPDNVERVQVMVEVPEDTPIKTDALASLEPVGVTGGVYVEIAGGSRDAPLLESPDGDIPVIPSRPSSIAEVLAQAPQLLGNLIAISEKVSTLLNDENQKAFAAILGNLAAASDGANTTMRNADQLVGELRTEVKAVSRQANQLLGNANKVVAGVGADVQTVAAELAKTSRDLTRLTSSLATTAEEIRHMVHENREPIRDFTNSTLYEFGALTIQLQDLAANLSRVTGRLERDPSQLIFGTGRTGVEVK</sequence>
<evidence type="ECO:0000259" key="2">
    <source>
        <dbReference type="Pfam" id="PF02470"/>
    </source>
</evidence>
<dbReference type="Pfam" id="PF02470">
    <property type="entry name" value="MlaD"/>
    <property type="match status" value="1"/>
</dbReference>
<keyword evidence="1" id="KW-0812">Transmembrane</keyword>
<feature type="domain" description="Mce/MlaD" evidence="2">
    <location>
        <begin position="39"/>
        <end position="115"/>
    </location>
</feature>
<evidence type="ECO:0000313" key="4">
    <source>
        <dbReference type="Proteomes" id="UP001596456"/>
    </source>
</evidence>
<dbReference type="RefSeq" id="WP_377356574.1">
    <property type="nucleotide sequence ID" value="NZ_JBHTCM010000004.1"/>
</dbReference>
<dbReference type="InterPro" id="IPR003399">
    <property type="entry name" value="Mce/MlaD"/>
</dbReference>
<dbReference type="EMBL" id="JBHTCM010000004">
    <property type="protein sequence ID" value="MFC7332283.1"/>
    <property type="molecule type" value="Genomic_DNA"/>
</dbReference>
<evidence type="ECO:0000256" key="1">
    <source>
        <dbReference type="SAM" id="Phobius"/>
    </source>
</evidence>
<dbReference type="Proteomes" id="UP001596456">
    <property type="component" value="Unassembled WGS sequence"/>
</dbReference>
<protein>
    <submittedName>
        <fullName evidence="3">MlaD family protein</fullName>
    </submittedName>
</protein>
<feature type="transmembrane region" description="Helical" evidence="1">
    <location>
        <begin position="7"/>
        <end position="29"/>
    </location>
</feature>
<dbReference type="PANTHER" id="PTHR36698">
    <property type="entry name" value="BLL5892 PROTEIN"/>
    <property type="match status" value="1"/>
</dbReference>
<reference evidence="4" key="1">
    <citation type="journal article" date="2019" name="Int. J. Syst. Evol. Microbiol.">
        <title>The Global Catalogue of Microorganisms (GCM) 10K type strain sequencing project: providing services to taxonomists for standard genome sequencing and annotation.</title>
        <authorList>
            <consortium name="The Broad Institute Genomics Platform"/>
            <consortium name="The Broad Institute Genome Sequencing Center for Infectious Disease"/>
            <person name="Wu L."/>
            <person name="Ma J."/>
        </authorList>
    </citation>
    <scope>NUCLEOTIDE SEQUENCE [LARGE SCALE GENOMIC DNA]</scope>
    <source>
        <strain evidence="4">CGMCC 1.16275</strain>
    </source>
</reference>
<keyword evidence="4" id="KW-1185">Reference proteome</keyword>
<keyword evidence="1" id="KW-1133">Transmembrane helix</keyword>
<dbReference type="PANTHER" id="PTHR36698:SF2">
    <property type="entry name" value="MCE_MLAD DOMAIN-CONTAINING PROTEIN"/>
    <property type="match status" value="1"/>
</dbReference>
<proteinExistence type="predicted"/>
<evidence type="ECO:0000313" key="3">
    <source>
        <dbReference type="EMBL" id="MFC7332283.1"/>
    </source>
</evidence>
<comment type="caution">
    <text evidence="3">The sequence shown here is derived from an EMBL/GenBank/DDBJ whole genome shotgun (WGS) entry which is preliminary data.</text>
</comment>
<gene>
    <name evidence="3" type="ORF">ACFQPS_03850</name>
</gene>
<accession>A0ABW2KQT0</accession>
<organism evidence="3 4">
    <name type="scientific">Rhodocista pekingensis</name>
    <dbReference type="NCBI Taxonomy" id="201185"/>
    <lineage>
        <taxon>Bacteria</taxon>
        <taxon>Pseudomonadati</taxon>
        <taxon>Pseudomonadota</taxon>
        <taxon>Alphaproteobacteria</taxon>
        <taxon>Rhodospirillales</taxon>
        <taxon>Azospirillaceae</taxon>
        <taxon>Rhodocista</taxon>
    </lineage>
</organism>